<feature type="chain" id="PRO_5043741038" description="DUF4708 domain-containing protein" evidence="1">
    <location>
        <begin position="19"/>
        <end position="628"/>
    </location>
</feature>
<sequence>MSVLQPALFFLSLPDLQSLCCVTLSLDDNYDEPRTKQISTCRELVLLFSDVLASPGLDSFTEITAVMAVQVFQSGVLESFIQRHSLQINAPQPVLPGILQACFSFSLISRLSPKWNKAGLYLIHGRGFLSESGRLKAVSLEFSIGGGQLCLSVLPSAVRLPPVQLQDFSLSPVVLRRFSSDTDTVIHPQQLGGGGGVWCYVLPSMKKGQIITVTRKLPPGGPFRDYRELQSHWNRLYGYMLPDQDEDQVVYCSVFFRLVGERLFTYPLCCIRLSPVQRCPRVDLQAAISCFMVDLRETLPSVCGFPTRISTTPRFTTTALSPLPLCSNSQFANTQIPGALNLSDISTSRAVLSHLPPPPPRPLRPVFGSQPAHLGPVSFSCGSSFSQPSCSSFSDFFKPASTVNPFFTVFQSPPSLEFLSVAEKPKLVPAFRSVKPSQLVNVALLKSQKQGRITRPVAANHSKSRQQAPAVYAPTVKSVNVKHIPTFSPKNKVKPALAVAPGVDKENKKSVGNTVVKFNLEKSRKSSALKKTAEGVLKTKSALKVQAGAEKTSTTLTQAGVKKNCGGKKNPGQALKEVDVEQMARSNQLSCVRSVVLLQWLSSRGMKVQTKLPKDQLMLKVMSCLAES</sequence>
<dbReference type="Pfam" id="PF15813">
    <property type="entry name" value="DUF4708"/>
    <property type="match status" value="1"/>
</dbReference>
<evidence type="ECO:0000313" key="3">
    <source>
        <dbReference type="EMBL" id="CAL1596650.1"/>
    </source>
</evidence>
<accession>A0AAV2L665</accession>
<dbReference type="AlphaFoldDB" id="A0AAV2L665"/>
<keyword evidence="4" id="KW-1185">Reference proteome</keyword>
<dbReference type="PANTHER" id="PTHR28495:SF1">
    <property type="entry name" value="GENE, 17266-RELATED"/>
    <property type="match status" value="1"/>
</dbReference>
<reference evidence="3 4" key="1">
    <citation type="submission" date="2024-04" db="EMBL/GenBank/DDBJ databases">
        <authorList>
            <person name="Waldvogel A.-M."/>
            <person name="Schoenle A."/>
        </authorList>
    </citation>
    <scope>NUCLEOTIDE SEQUENCE [LARGE SCALE GENOMIC DNA]</scope>
</reference>
<dbReference type="PANTHER" id="PTHR28495">
    <property type="entry name" value="HYPOTHETICAL PROTEIN LOC100359752"/>
    <property type="match status" value="1"/>
</dbReference>
<feature type="domain" description="DUF4708" evidence="2">
    <location>
        <begin position="7"/>
        <end position="280"/>
    </location>
</feature>
<dbReference type="EMBL" id="OZ035843">
    <property type="protein sequence ID" value="CAL1596650.1"/>
    <property type="molecule type" value="Genomic_DNA"/>
</dbReference>
<dbReference type="InterPro" id="IPR031643">
    <property type="entry name" value="DUF4708"/>
</dbReference>
<keyword evidence="1" id="KW-0732">Signal</keyword>
<gene>
    <name evidence="3" type="ORF">KC01_LOCUS25299</name>
</gene>
<evidence type="ECO:0000259" key="2">
    <source>
        <dbReference type="Pfam" id="PF15813"/>
    </source>
</evidence>
<name>A0AAV2L665_KNICA</name>
<evidence type="ECO:0000256" key="1">
    <source>
        <dbReference type="SAM" id="SignalP"/>
    </source>
</evidence>
<dbReference type="Proteomes" id="UP001497482">
    <property type="component" value="Chromosome 21"/>
</dbReference>
<organism evidence="3 4">
    <name type="scientific">Knipowitschia caucasica</name>
    <name type="common">Caucasian dwarf goby</name>
    <name type="synonym">Pomatoschistus caucasicus</name>
    <dbReference type="NCBI Taxonomy" id="637954"/>
    <lineage>
        <taxon>Eukaryota</taxon>
        <taxon>Metazoa</taxon>
        <taxon>Chordata</taxon>
        <taxon>Craniata</taxon>
        <taxon>Vertebrata</taxon>
        <taxon>Euteleostomi</taxon>
        <taxon>Actinopterygii</taxon>
        <taxon>Neopterygii</taxon>
        <taxon>Teleostei</taxon>
        <taxon>Neoteleostei</taxon>
        <taxon>Acanthomorphata</taxon>
        <taxon>Gobiaria</taxon>
        <taxon>Gobiiformes</taxon>
        <taxon>Gobioidei</taxon>
        <taxon>Gobiidae</taxon>
        <taxon>Gobiinae</taxon>
        <taxon>Knipowitschia</taxon>
    </lineage>
</organism>
<protein>
    <recommendedName>
        <fullName evidence="2">DUF4708 domain-containing protein</fullName>
    </recommendedName>
</protein>
<feature type="signal peptide" evidence="1">
    <location>
        <begin position="1"/>
        <end position="18"/>
    </location>
</feature>
<proteinExistence type="predicted"/>
<evidence type="ECO:0000313" key="4">
    <source>
        <dbReference type="Proteomes" id="UP001497482"/>
    </source>
</evidence>